<name>K9P3Z1_CYAGP</name>
<accession>K9P3Z1</accession>
<feature type="transmembrane region" description="Helical" evidence="1">
    <location>
        <begin position="27"/>
        <end position="46"/>
    </location>
</feature>
<dbReference type="Proteomes" id="UP000010388">
    <property type="component" value="Chromosome"/>
</dbReference>
<evidence type="ECO:0000313" key="2">
    <source>
        <dbReference type="EMBL" id="AFY28137.1"/>
    </source>
</evidence>
<dbReference type="KEGG" id="cgc:Cyagr_0955"/>
<proteinExistence type="predicted"/>
<reference evidence="3" key="1">
    <citation type="journal article" date="2013" name="Proc. Natl. Acad. Sci. U.S.A.">
        <title>Improving the coverage of the cyanobacterial phylum using diversity-driven genome sequencing.</title>
        <authorList>
            <person name="Shih P.M."/>
            <person name="Wu D."/>
            <person name="Latifi A."/>
            <person name="Axen S.D."/>
            <person name="Fewer D.P."/>
            <person name="Talla E."/>
            <person name="Calteau A."/>
            <person name="Cai F."/>
            <person name="Tandeau de Marsac N."/>
            <person name="Rippka R."/>
            <person name="Herdman M."/>
            <person name="Sivonen K."/>
            <person name="Coursin T."/>
            <person name="Laurent T."/>
            <person name="Goodwin L."/>
            <person name="Nolan M."/>
            <person name="Davenport K.W."/>
            <person name="Han C.S."/>
            <person name="Rubin E.M."/>
            <person name="Eisen J.A."/>
            <person name="Woyke T."/>
            <person name="Gugger M."/>
            <person name="Kerfeld C.A."/>
        </authorList>
    </citation>
    <scope>NUCLEOTIDE SEQUENCE [LARGE SCALE GENOMIC DNA]</scope>
    <source>
        <strain evidence="3">ATCC 27147 / PCC 6307</strain>
    </source>
</reference>
<dbReference type="EMBL" id="CP003495">
    <property type="protein sequence ID" value="AFY28137.1"/>
    <property type="molecule type" value="Genomic_DNA"/>
</dbReference>
<gene>
    <name evidence="2" type="ordered locus">Cyagr_0955</name>
</gene>
<evidence type="ECO:0000313" key="3">
    <source>
        <dbReference type="Proteomes" id="UP000010388"/>
    </source>
</evidence>
<dbReference type="AlphaFoldDB" id="K9P3Z1"/>
<keyword evidence="1" id="KW-1133">Transmembrane helix</keyword>
<organism evidence="2 3">
    <name type="scientific">Cyanobium gracile (strain ATCC 27147 / PCC 6307)</name>
    <dbReference type="NCBI Taxonomy" id="292564"/>
    <lineage>
        <taxon>Bacteria</taxon>
        <taxon>Bacillati</taxon>
        <taxon>Cyanobacteriota</taxon>
        <taxon>Cyanophyceae</taxon>
        <taxon>Synechococcales</taxon>
        <taxon>Prochlorococcaceae</taxon>
        <taxon>Cyanobium</taxon>
    </lineage>
</organism>
<dbReference type="HOGENOM" id="CLU_3134732_0_0_3"/>
<dbReference type="STRING" id="292564.Cyagr_0955"/>
<keyword evidence="1" id="KW-0812">Transmembrane</keyword>
<protein>
    <submittedName>
        <fullName evidence="2">Uncharacterized protein</fullName>
    </submittedName>
</protein>
<sequence>MNLPTALRPFGWLEAWMSEKKNVIRFLLGRLLLMTAMVLAFTQLHLSQP</sequence>
<keyword evidence="1" id="KW-0472">Membrane</keyword>
<evidence type="ECO:0000256" key="1">
    <source>
        <dbReference type="SAM" id="Phobius"/>
    </source>
</evidence>